<evidence type="ECO:0000313" key="1">
    <source>
        <dbReference type="EMBL" id="AGH31617.1"/>
    </source>
</evidence>
<dbReference type="Proteomes" id="UP000201252">
    <property type="component" value="Segment"/>
</dbReference>
<organism evidence="1 2">
    <name type="scientific">Synechococcus phage S-SKS1</name>
    <dbReference type="NCBI Taxonomy" id="754042"/>
    <lineage>
        <taxon>Viruses</taxon>
        <taxon>Duplodnaviria</taxon>
        <taxon>Heunggongvirae</taxon>
        <taxon>Uroviricota</taxon>
        <taxon>Caudoviricetes</taxon>
        <taxon>Llyrvirus</taxon>
        <taxon>Llyrvirus SSKS1</taxon>
    </lineage>
</organism>
<keyword evidence="2" id="KW-1185">Reference proteome</keyword>
<dbReference type="Gene3D" id="2.30.30.100">
    <property type="match status" value="1"/>
</dbReference>
<dbReference type="RefSeq" id="YP_007674469.1">
    <property type="nucleotide sequence ID" value="NC_020851.1"/>
</dbReference>
<accession>M4R1L2</accession>
<dbReference type="KEGG" id="vg:15011017"/>
<dbReference type="GeneID" id="15011017"/>
<evidence type="ECO:0000313" key="2">
    <source>
        <dbReference type="Proteomes" id="UP000201252"/>
    </source>
</evidence>
<sequence>MSIRIALLKSGESVIADIKIKELISDKNNYVYVFKKPYIVDLASNEEVLLLEEGQTPSEDRNVGVNFTPWICLTTDTEIPVRPDWIVTVVTPVKEIENLYEEMINGQDDQSDSTDEQ</sequence>
<dbReference type="OrthoDB" id="29156at10239"/>
<dbReference type="EMBL" id="HQ633071">
    <property type="protein sequence ID" value="AGH31617.1"/>
    <property type="molecule type" value="Genomic_DNA"/>
</dbReference>
<protein>
    <submittedName>
        <fullName evidence="1">Uncharacterized protein</fullName>
    </submittedName>
</protein>
<reference evidence="1 2" key="1">
    <citation type="submission" date="2010-10" db="EMBL/GenBank/DDBJ databases">
        <title>The Genome Sequence of Synechococcus phage S-SKS1.</title>
        <authorList>
            <consortium name="The Broad Institute Genome Sequencing Platform"/>
            <person name="Henn M.R."/>
            <person name="Clokie M."/>
            <person name="Levin J."/>
            <person name="Malboeuf C."/>
            <person name="Casali M."/>
            <person name="Russ C."/>
            <person name="Lennon N."/>
            <person name="Chapman S.B."/>
            <person name="Erlich R."/>
            <person name="Young S.K."/>
            <person name="Yandava C."/>
            <person name="Zeng Q."/>
            <person name="Alvarado L."/>
            <person name="Anderson S."/>
            <person name="Berlin A."/>
            <person name="Chen Z."/>
            <person name="Freedman E."/>
            <person name="Gellesch M."/>
            <person name="Goldberg J."/>
            <person name="Green L."/>
            <person name="Griggs A."/>
            <person name="Gujja S."/>
            <person name="Heilman E.R."/>
            <person name="Heiman D."/>
            <person name="Hollinger A."/>
            <person name="Howarth C."/>
            <person name="Larson L."/>
            <person name="Mehta T."/>
            <person name="Pearson M."/>
            <person name="Roberts A."/>
            <person name="Ryan E."/>
            <person name="Saif S."/>
            <person name="Shea T."/>
            <person name="Shenoy N."/>
            <person name="Sisk P."/>
            <person name="Stolte C."/>
            <person name="Sykes S."/>
            <person name="White J."/>
            <person name="Haas B."/>
            <person name="Nusbaum C."/>
            <person name="Birren B."/>
        </authorList>
    </citation>
    <scope>NUCLEOTIDE SEQUENCE [LARGE SCALE GENOMIC DNA]</scope>
</reference>
<proteinExistence type="predicted"/>
<name>M4R1L2_9CAUD</name>
<gene>
    <name evidence="1" type="ORF">SWZG_00106</name>
</gene>